<name>A0A918PNK1_9SPHN</name>
<protein>
    <submittedName>
        <fullName evidence="1">Uncharacterized protein</fullName>
    </submittedName>
</protein>
<evidence type="ECO:0000313" key="1">
    <source>
        <dbReference type="EMBL" id="GGZ17361.1"/>
    </source>
</evidence>
<sequence>MSPNDLIFGKDLTLIEALKIESEVHPESRAAPSPSGRACAQSLAPEKKRLLLTA</sequence>
<dbReference type="AlphaFoldDB" id="A0A918PNK1"/>
<reference evidence="1" key="1">
    <citation type="journal article" date="2014" name="Int. J. Syst. Evol. Microbiol.">
        <title>Complete genome sequence of Corynebacterium casei LMG S-19264T (=DSM 44701T), isolated from a smear-ripened cheese.</title>
        <authorList>
            <consortium name="US DOE Joint Genome Institute (JGI-PGF)"/>
            <person name="Walter F."/>
            <person name="Albersmeier A."/>
            <person name="Kalinowski J."/>
            <person name="Ruckert C."/>
        </authorList>
    </citation>
    <scope>NUCLEOTIDE SEQUENCE</scope>
    <source>
        <strain evidence="1">KCTC 32255</strain>
    </source>
</reference>
<reference evidence="1" key="2">
    <citation type="submission" date="2020-09" db="EMBL/GenBank/DDBJ databases">
        <authorList>
            <person name="Sun Q."/>
            <person name="Kim S."/>
        </authorList>
    </citation>
    <scope>NUCLEOTIDE SEQUENCE</scope>
    <source>
        <strain evidence="1">KCTC 32255</strain>
    </source>
</reference>
<accession>A0A918PNK1</accession>
<dbReference type="Proteomes" id="UP000648075">
    <property type="component" value="Unassembled WGS sequence"/>
</dbReference>
<keyword evidence="2" id="KW-1185">Reference proteome</keyword>
<organism evidence="1 2">
    <name type="scientific">Novosphingobium colocasiae</name>
    <dbReference type="NCBI Taxonomy" id="1256513"/>
    <lineage>
        <taxon>Bacteria</taxon>
        <taxon>Pseudomonadati</taxon>
        <taxon>Pseudomonadota</taxon>
        <taxon>Alphaproteobacteria</taxon>
        <taxon>Sphingomonadales</taxon>
        <taxon>Sphingomonadaceae</taxon>
        <taxon>Novosphingobium</taxon>
    </lineage>
</organism>
<gene>
    <name evidence="1" type="ORF">GCM10011614_34870</name>
</gene>
<dbReference type="EMBL" id="BMZA01000035">
    <property type="protein sequence ID" value="GGZ17361.1"/>
    <property type="molecule type" value="Genomic_DNA"/>
</dbReference>
<proteinExistence type="predicted"/>
<comment type="caution">
    <text evidence="1">The sequence shown here is derived from an EMBL/GenBank/DDBJ whole genome shotgun (WGS) entry which is preliminary data.</text>
</comment>
<evidence type="ECO:0000313" key="2">
    <source>
        <dbReference type="Proteomes" id="UP000648075"/>
    </source>
</evidence>